<comment type="subcellular location">
    <subcellularLocation>
        <location evidence="1">Nucleus</location>
    </subcellularLocation>
</comment>
<comment type="caution">
    <text evidence="7">The sequence shown here is derived from an EMBL/GenBank/DDBJ whole genome shotgun (WGS) entry which is preliminary data.</text>
</comment>
<keyword evidence="2" id="KW-0479">Metal-binding</keyword>
<evidence type="ECO:0000256" key="1">
    <source>
        <dbReference type="ARBA" id="ARBA00004123"/>
    </source>
</evidence>
<dbReference type="EMBL" id="NCSJ02000075">
    <property type="protein sequence ID" value="RFU31442.1"/>
    <property type="molecule type" value="Genomic_DNA"/>
</dbReference>
<dbReference type="SUPFAM" id="SSF57701">
    <property type="entry name" value="Zn2/Cys6 DNA-binding domain"/>
    <property type="match status" value="1"/>
</dbReference>
<evidence type="ECO:0000256" key="2">
    <source>
        <dbReference type="ARBA" id="ARBA00022723"/>
    </source>
</evidence>
<dbReference type="Proteomes" id="UP000258309">
    <property type="component" value="Unassembled WGS sequence"/>
</dbReference>
<dbReference type="CDD" id="cd12148">
    <property type="entry name" value="fungal_TF_MHR"/>
    <property type="match status" value="1"/>
</dbReference>
<keyword evidence="8" id="KW-1185">Reference proteome</keyword>
<dbReference type="InterPro" id="IPR050815">
    <property type="entry name" value="TF_fung"/>
</dbReference>
<evidence type="ECO:0000313" key="8">
    <source>
        <dbReference type="Proteomes" id="UP000258309"/>
    </source>
</evidence>
<keyword evidence="4" id="KW-0804">Transcription</keyword>
<dbReference type="GO" id="GO:0006351">
    <property type="term" value="P:DNA-templated transcription"/>
    <property type="evidence" value="ECO:0007669"/>
    <property type="project" value="InterPro"/>
</dbReference>
<accession>A0A3E2HE51</accession>
<dbReference type="InterPro" id="IPR036864">
    <property type="entry name" value="Zn2-C6_fun-type_DNA-bd_sf"/>
</dbReference>
<proteinExistence type="predicted"/>
<keyword evidence="5" id="KW-0539">Nucleus</keyword>
<reference evidence="7 8" key="1">
    <citation type="submission" date="2018-05" db="EMBL/GenBank/DDBJ databases">
        <title>Draft genome sequence of Scytalidium lignicola DSM 105466, a ubiquitous saprotrophic fungus.</title>
        <authorList>
            <person name="Buettner E."/>
            <person name="Gebauer A.M."/>
            <person name="Hofrichter M."/>
            <person name="Liers C."/>
            <person name="Kellner H."/>
        </authorList>
    </citation>
    <scope>NUCLEOTIDE SEQUENCE [LARGE SCALE GENOMIC DNA]</scope>
    <source>
        <strain evidence="7 8">DSM 105466</strain>
    </source>
</reference>
<evidence type="ECO:0000256" key="5">
    <source>
        <dbReference type="ARBA" id="ARBA00023242"/>
    </source>
</evidence>
<protein>
    <recommendedName>
        <fullName evidence="6">Zn(2)-C6 fungal-type domain-containing protein</fullName>
    </recommendedName>
</protein>
<feature type="non-terminal residue" evidence="7">
    <location>
        <position position="1"/>
    </location>
</feature>
<dbReference type="CDD" id="cd00067">
    <property type="entry name" value="GAL4"/>
    <property type="match status" value="1"/>
</dbReference>
<dbReference type="InterPro" id="IPR007219">
    <property type="entry name" value="XnlR_reg_dom"/>
</dbReference>
<dbReference type="PROSITE" id="PS00463">
    <property type="entry name" value="ZN2_CY6_FUNGAL_1"/>
    <property type="match status" value="1"/>
</dbReference>
<dbReference type="Gene3D" id="4.10.240.10">
    <property type="entry name" value="Zn(2)-C6 fungal-type DNA-binding domain"/>
    <property type="match status" value="1"/>
</dbReference>
<evidence type="ECO:0000259" key="6">
    <source>
        <dbReference type="PROSITE" id="PS50048"/>
    </source>
</evidence>
<sequence>MAADGGFYRASHAAEVCVTCKGRKKKCDKVLPRCGYCVRKRVGCGYGSRPRNHDHTRPVSFPLVSSHAIPSAPATSEANLYLQAHRLIRATGQFVDDISVRYFRGMHPYLPIISRMRFHSSLITLGTTPSAGFSVLLLSICLATSSPQLEWLTGHAANTQAIDRRSLHLATKSLLAQVQGSFPPSIHLIQAALLLAVYEYAQGRPDEAFVSIAGCARMAYAARIHRPSPVPPRSEKVSLTTDTDPDTDLDLQLQVEEAANTWWGIIICERIFFCEVTVCEQPLLTVIPCGDARLPTEPNILEQTNFLGPESLPYVPLSSLSSVDVGGFGRSAQAVWLLDQVLKGFEIPSLGSRLIQLRGLDSTLQAFLGVLMRQRNEKEGIFCEAIAITIRALFTLHWHILSQSLHVVSAKYQSLEEWCKCSHAALDTATKMTHDVVEAHEHLDIYQFACVAPSYLYIVKAALKHIHGRTEWKGDRWLQSAEARLCTALDRFNYHWNVNDDQTPKEHQFKEGDRSNTR</sequence>
<dbReference type="GO" id="GO:0000981">
    <property type="term" value="F:DNA-binding transcription factor activity, RNA polymerase II-specific"/>
    <property type="evidence" value="ECO:0007669"/>
    <property type="project" value="InterPro"/>
</dbReference>
<dbReference type="Pfam" id="PF04082">
    <property type="entry name" value="Fungal_trans"/>
    <property type="match status" value="1"/>
</dbReference>
<name>A0A3E2HE51_SCYLI</name>
<dbReference type="AlphaFoldDB" id="A0A3E2HE51"/>
<dbReference type="SMART" id="SM00066">
    <property type="entry name" value="GAL4"/>
    <property type="match status" value="1"/>
</dbReference>
<dbReference type="GO" id="GO:0003677">
    <property type="term" value="F:DNA binding"/>
    <property type="evidence" value="ECO:0007669"/>
    <property type="project" value="InterPro"/>
</dbReference>
<gene>
    <name evidence="7" type="ORF">B7463_g4874</name>
</gene>
<feature type="domain" description="Zn(2)-C6 fungal-type" evidence="6">
    <location>
        <begin position="16"/>
        <end position="46"/>
    </location>
</feature>
<dbReference type="PANTHER" id="PTHR47338:SF20">
    <property type="entry name" value="ZN(II)2CYS6 TRANSCRIPTION FACTOR (EUROFUNG)"/>
    <property type="match status" value="1"/>
</dbReference>
<dbReference type="OMA" id="CREVQRI"/>
<organism evidence="7 8">
    <name type="scientific">Scytalidium lignicola</name>
    <name type="common">Hyphomycete</name>
    <dbReference type="NCBI Taxonomy" id="5539"/>
    <lineage>
        <taxon>Eukaryota</taxon>
        <taxon>Fungi</taxon>
        <taxon>Dikarya</taxon>
        <taxon>Ascomycota</taxon>
        <taxon>Pezizomycotina</taxon>
        <taxon>Leotiomycetes</taxon>
        <taxon>Leotiomycetes incertae sedis</taxon>
        <taxon>Scytalidium</taxon>
    </lineage>
</organism>
<dbReference type="Pfam" id="PF00172">
    <property type="entry name" value="Zn_clus"/>
    <property type="match status" value="1"/>
</dbReference>
<keyword evidence="3" id="KW-0805">Transcription regulation</keyword>
<dbReference type="PANTHER" id="PTHR47338">
    <property type="entry name" value="ZN(II)2CYS6 TRANSCRIPTION FACTOR (EUROFUNG)-RELATED"/>
    <property type="match status" value="1"/>
</dbReference>
<dbReference type="GO" id="GO:0008270">
    <property type="term" value="F:zinc ion binding"/>
    <property type="evidence" value="ECO:0007669"/>
    <property type="project" value="InterPro"/>
</dbReference>
<dbReference type="PROSITE" id="PS50048">
    <property type="entry name" value="ZN2_CY6_FUNGAL_2"/>
    <property type="match status" value="1"/>
</dbReference>
<evidence type="ECO:0000256" key="3">
    <source>
        <dbReference type="ARBA" id="ARBA00023015"/>
    </source>
</evidence>
<evidence type="ECO:0000313" key="7">
    <source>
        <dbReference type="EMBL" id="RFU31442.1"/>
    </source>
</evidence>
<dbReference type="GO" id="GO:0005634">
    <property type="term" value="C:nucleus"/>
    <property type="evidence" value="ECO:0007669"/>
    <property type="project" value="UniProtKB-SubCell"/>
</dbReference>
<feature type="non-terminal residue" evidence="7">
    <location>
        <position position="518"/>
    </location>
</feature>
<evidence type="ECO:0000256" key="4">
    <source>
        <dbReference type="ARBA" id="ARBA00023163"/>
    </source>
</evidence>
<dbReference type="OrthoDB" id="3862662at2759"/>
<dbReference type="InterPro" id="IPR001138">
    <property type="entry name" value="Zn2Cys6_DnaBD"/>
</dbReference>